<dbReference type="GO" id="GO:0005634">
    <property type="term" value="C:nucleus"/>
    <property type="evidence" value="ECO:0007669"/>
    <property type="project" value="UniProtKB-SubCell"/>
</dbReference>
<evidence type="ECO:0000256" key="2">
    <source>
        <dbReference type="ARBA" id="ARBA00022473"/>
    </source>
</evidence>
<dbReference type="GO" id="GO:0060706">
    <property type="term" value="P:cell differentiation involved in embryonic placenta development"/>
    <property type="evidence" value="ECO:0007669"/>
    <property type="project" value="Ensembl"/>
</dbReference>
<evidence type="ECO:0000256" key="6">
    <source>
        <dbReference type="ARBA" id="ARBA00023242"/>
    </source>
</evidence>
<proteinExistence type="predicted"/>
<evidence type="ECO:0000259" key="8">
    <source>
        <dbReference type="PROSITE" id="PS50807"/>
    </source>
</evidence>
<accession>A0A8C8YHS8</accession>
<evidence type="ECO:0000256" key="1">
    <source>
        <dbReference type="ARBA" id="ARBA00004123"/>
    </source>
</evidence>
<keyword evidence="2" id="KW-0217">Developmental protein</keyword>
<evidence type="ECO:0000313" key="10">
    <source>
        <dbReference type="Proteomes" id="UP000694414"/>
    </source>
</evidence>
<evidence type="ECO:0000256" key="4">
    <source>
        <dbReference type="ARBA" id="ARBA00023125"/>
    </source>
</evidence>
<dbReference type="GO" id="GO:0060670">
    <property type="term" value="P:branching involved in labyrinthine layer morphogenesis"/>
    <property type="evidence" value="ECO:0007669"/>
    <property type="project" value="Ensembl"/>
</dbReference>
<dbReference type="GO" id="GO:0042826">
    <property type="term" value="F:histone deacetylase binding"/>
    <property type="evidence" value="ECO:0007669"/>
    <property type="project" value="Ensembl"/>
</dbReference>
<dbReference type="Pfam" id="PF03615">
    <property type="entry name" value="GCM"/>
    <property type="match status" value="1"/>
</dbReference>
<dbReference type="GO" id="GO:0008270">
    <property type="term" value="F:zinc ion binding"/>
    <property type="evidence" value="ECO:0007669"/>
    <property type="project" value="Ensembl"/>
</dbReference>
<dbReference type="SUPFAM" id="SSF90073">
    <property type="entry name" value="GCM domain"/>
    <property type="match status" value="1"/>
</dbReference>
<dbReference type="GO" id="GO:0060018">
    <property type="term" value="P:astrocyte fate commitment"/>
    <property type="evidence" value="ECO:0007669"/>
    <property type="project" value="Ensembl"/>
</dbReference>
<dbReference type="AlphaFoldDB" id="A0A8C8YHS8"/>
<dbReference type="GO" id="GO:0000978">
    <property type="term" value="F:RNA polymerase II cis-regulatory region sequence-specific DNA binding"/>
    <property type="evidence" value="ECO:0007669"/>
    <property type="project" value="Ensembl"/>
</dbReference>
<dbReference type="GO" id="GO:0060143">
    <property type="term" value="P:positive regulation of syncytium formation by plasma membrane fusion"/>
    <property type="evidence" value="ECO:0007669"/>
    <property type="project" value="Ensembl"/>
</dbReference>
<dbReference type="InterPro" id="IPR039791">
    <property type="entry name" value="GCM"/>
</dbReference>
<evidence type="ECO:0000256" key="5">
    <source>
        <dbReference type="ARBA" id="ARBA00023163"/>
    </source>
</evidence>
<keyword evidence="6" id="KW-0539">Nucleus</keyword>
<dbReference type="Proteomes" id="UP000694414">
    <property type="component" value="Unplaced"/>
</dbReference>
<dbReference type="InterPro" id="IPR036115">
    <property type="entry name" value="GCM_dom_sf"/>
</dbReference>
<organism evidence="9 10">
    <name type="scientific">Prolemur simus</name>
    <name type="common">Greater bamboo lemur</name>
    <name type="synonym">Hapalemur simus</name>
    <dbReference type="NCBI Taxonomy" id="1328070"/>
    <lineage>
        <taxon>Eukaryota</taxon>
        <taxon>Metazoa</taxon>
        <taxon>Chordata</taxon>
        <taxon>Craniata</taxon>
        <taxon>Vertebrata</taxon>
        <taxon>Euteleostomi</taxon>
        <taxon>Mammalia</taxon>
        <taxon>Eutheria</taxon>
        <taxon>Euarchontoglires</taxon>
        <taxon>Primates</taxon>
        <taxon>Strepsirrhini</taxon>
        <taxon>Lemuriformes</taxon>
        <taxon>Lemuridae</taxon>
        <taxon>Prolemur</taxon>
    </lineage>
</organism>
<evidence type="ECO:0000256" key="7">
    <source>
        <dbReference type="SAM" id="MobiDB-lite"/>
    </source>
</evidence>
<dbReference type="InterPro" id="IPR043020">
    <property type="entry name" value="GCM_large"/>
</dbReference>
<keyword evidence="4" id="KW-0238">DNA-binding</keyword>
<dbReference type="GO" id="GO:0005667">
    <property type="term" value="C:transcription regulator complex"/>
    <property type="evidence" value="ECO:0007669"/>
    <property type="project" value="Ensembl"/>
</dbReference>
<dbReference type="Gene3D" id="3.30.70.3530">
    <property type="entry name" value="GCM motif"/>
    <property type="match status" value="1"/>
</dbReference>
<dbReference type="PANTHER" id="PTHR12414:SF6">
    <property type="entry name" value="CHORION-SPECIFIC TRANSCRIPTION FACTOR GCMA"/>
    <property type="match status" value="1"/>
</dbReference>
<name>A0A8C8YHS8_PROSS</name>
<keyword evidence="3" id="KW-0805">Transcription regulation</keyword>
<comment type="subcellular location">
    <subcellularLocation>
        <location evidence="1">Nucleus</location>
    </subcellularLocation>
</comment>
<dbReference type="FunFam" id="3.30.70.3530:FF:000001">
    <property type="entry name" value="Chorion-specific transcription factor GCMb"/>
    <property type="match status" value="1"/>
</dbReference>
<feature type="region of interest" description="Disordered" evidence="7">
    <location>
        <begin position="172"/>
        <end position="202"/>
    </location>
</feature>
<evidence type="ECO:0000313" key="9">
    <source>
        <dbReference type="Ensembl" id="ENSPSMP00000002696.1"/>
    </source>
</evidence>
<keyword evidence="10" id="KW-1185">Reference proteome</keyword>
<dbReference type="Gene3D" id="2.20.25.670">
    <property type="entry name" value="GCM domain, large subdomain"/>
    <property type="match status" value="1"/>
</dbReference>
<dbReference type="GO" id="GO:0060800">
    <property type="term" value="P:regulation of cell differentiation involved in embryonic placenta development"/>
    <property type="evidence" value="ECO:0007669"/>
    <property type="project" value="Ensembl"/>
</dbReference>
<dbReference type="PROSITE" id="PS50807">
    <property type="entry name" value="GCM"/>
    <property type="match status" value="1"/>
</dbReference>
<feature type="domain" description="GCM" evidence="8">
    <location>
        <begin position="14"/>
        <end position="169"/>
    </location>
</feature>
<dbReference type="InterPro" id="IPR043021">
    <property type="entry name" value="GCM_small"/>
</dbReference>
<evidence type="ECO:0000256" key="3">
    <source>
        <dbReference type="ARBA" id="ARBA00023015"/>
    </source>
</evidence>
<reference evidence="9" key="1">
    <citation type="submission" date="2025-08" db="UniProtKB">
        <authorList>
            <consortium name="Ensembl"/>
        </authorList>
    </citation>
    <scope>IDENTIFICATION</scope>
</reference>
<dbReference type="GO" id="GO:0000768">
    <property type="term" value="P:syncytium formation by plasma membrane fusion"/>
    <property type="evidence" value="ECO:0007669"/>
    <property type="project" value="Ensembl"/>
</dbReference>
<dbReference type="InterPro" id="IPR003902">
    <property type="entry name" value="Tscrpt_reg_GCM"/>
</dbReference>
<protein>
    <submittedName>
        <fullName evidence="9">Glial cells missing transcription factor 1</fullName>
    </submittedName>
</protein>
<dbReference type="GeneTree" id="ENSGT00390000006777"/>
<dbReference type="GO" id="GO:0001228">
    <property type="term" value="F:DNA-binding transcription activator activity, RNA polymerase II-specific"/>
    <property type="evidence" value="ECO:0007669"/>
    <property type="project" value="Ensembl"/>
</dbReference>
<gene>
    <name evidence="9" type="primary">GCM1</name>
</gene>
<dbReference type="Ensembl" id="ENSPSMT00000003228.1">
    <property type="protein sequence ID" value="ENSPSMP00000002696.1"/>
    <property type="gene ID" value="ENSPSMG00000002146.1"/>
</dbReference>
<reference evidence="9" key="2">
    <citation type="submission" date="2025-09" db="UniProtKB">
        <authorList>
            <consortium name="Ensembl"/>
        </authorList>
    </citation>
    <scope>IDENTIFICATION</scope>
</reference>
<keyword evidence="5" id="KW-0804">Transcription</keyword>
<dbReference type="GO" id="GO:0006366">
    <property type="term" value="P:transcription by RNA polymerase II"/>
    <property type="evidence" value="ECO:0007669"/>
    <property type="project" value="Ensembl"/>
</dbReference>
<dbReference type="PANTHER" id="PTHR12414">
    <property type="entry name" value="GLIAL CELLS MISSING RELATED/GLIDE"/>
    <property type="match status" value="1"/>
</dbReference>
<sequence>MELDDFDSEDKDMLSWDINDMKLPQNVKKTDLFQEWPDSYAKHIYSSEDKSAQRHLSSWAMRNTNNHNSRILKKSCLGVVVCGHDCSVEEGRKIYLRPAICDKARQKQQRKRCPHCDGPLKLIPCRGHGGFPVTNFWRHDGRFIFFQSKGEHDHPKPETKLEAEARRAMKKAHTTSSSISLHLKGNPGTKSLPGETQSQGSLPLTWSFQEGVQFPGSYSGHLIANTPQQKSLNDGLSLSKGYGSEGTMDLADQTSALDPAKLYEKCKLPSSRTYSSGDLLQPSTSGVYADYNDLQTWNKNVTLGKNALNENCYPNYPFPLTGWACNFSPSQNSSEPFFQQIPLEPPATKTGCHPLWPNPGGNLYEEKVHVDFNSYIQPPTYHSPQEDPFLLTYSSHPHQQYSLPGKSSKWDFDEDVTYMGVDHCNNEMLLNLCPLR</sequence>